<organism evidence="13 14">
    <name type="scientific">Alteromonas alba</name>
    <dbReference type="NCBI Taxonomy" id="2079529"/>
    <lineage>
        <taxon>Bacteria</taxon>
        <taxon>Pseudomonadati</taxon>
        <taxon>Pseudomonadota</taxon>
        <taxon>Gammaproteobacteria</taxon>
        <taxon>Alteromonadales</taxon>
        <taxon>Alteromonadaceae</taxon>
        <taxon>Alteromonas/Salinimonas group</taxon>
        <taxon>Alteromonas</taxon>
    </lineage>
</organism>
<dbReference type="GO" id="GO:0008652">
    <property type="term" value="P:amino acid biosynthetic process"/>
    <property type="evidence" value="ECO:0007669"/>
    <property type="project" value="UniProtKB-ARBA"/>
</dbReference>
<dbReference type="EC" id="4.1.3.38" evidence="6"/>
<keyword evidence="13" id="KW-0808">Transferase</keyword>
<comment type="catalytic activity">
    <reaction evidence="7">
        <text>4-amino-4-deoxychorismate = 4-aminobenzoate + pyruvate + H(+)</text>
        <dbReference type="Rhea" id="RHEA:16201"/>
        <dbReference type="ChEBI" id="CHEBI:15361"/>
        <dbReference type="ChEBI" id="CHEBI:15378"/>
        <dbReference type="ChEBI" id="CHEBI:17836"/>
        <dbReference type="ChEBI" id="CHEBI:58406"/>
        <dbReference type="EC" id="4.1.3.38"/>
    </reaction>
</comment>
<keyword evidence="13" id="KW-0032">Aminotransferase</keyword>
<evidence type="ECO:0000256" key="11">
    <source>
        <dbReference type="RuleBase" id="RU004106"/>
    </source>
</evidence>
<dbReference type="Proteomes" id="UP000238949">
    <property type="component" value="Unassembled WGS sequence"/>
</dbReference>
<dbReference type="GO" id="GO:0046656">
    <property type="term" value="P:folic acid biosynthetic process"/>
    <property type="evidence" value="ECO:0007669"/>
    <property type="project" value="UniProtKB-KW"/>
</dbReference>
<dbReference type="GO" id="GO:0008483">
    <property type="term" value="F:transaminase activity"/>
    <property type="evidence" value="ECO:0007669"/>
    <property type="project" value="UniProtKB-KW"/>
</dbReference>
<comment type="function">
    <text evidence="8">Involved in the biosynthesis of p-aminobenzoate (PABA), a precursor of tetrahydrofolate. Converts 4-amino-4-deoxychorismate into 4-aminobenzoate (PABA) and pyruvate.</text>
</comment>
<evidence type="ECO:0000256" key="10">
    <source>
        <dbReference type="ARBA" id="ARBA00080135"/>
    </source>
</evidence>
<evidence type="ECO:0000256" key="7">
    <source>
        <dbReference type="ARBA" id="ARBA00049529"/>
    </source>
</evidence>
<gene>
    <name evidence="13" type="ORF">C6Y40_17945</name>
</gene>
<dbReference type="InterPro" id="IPR043131">
    <property type="entry name" value="BCAT-like_N"/>
</dbReference>
<evidence type="ECO:0000256" key="4">
    <source>
        <dbReference type="ARBA" id="ARBA00022909"/>
    </source>
</evidence>
<keyword evidence="4" id="KW-0289">Folate biosynthesis</keyword>
<dbReference type="Pfam" id="PF01063">
    <property type="entry name" value="Aminotran_4"/>
    <property type="match status" value="1"/>
</dbReference>
<dbReference type="InterPro" id="IPR018300">
    <property type="entry name" value="Aminotrans_IV_CS"/>
</dbReference>
<dbReference type="FunFam" id="3.20.10.10:FF:000002">
    <property type="entry name" value="D-alanine aminotransferase"/>
    <property type="match status" value="1"/>
</dbReference>
<name>A0A2S9V6X6_9ALTE</name>
<evidence type="ECO:0000256" key="8">
    <source>
        <dbReference type="ARBA" id="ARBA00054027"/>
    </source>
</evidence>
<keyword evidence="3 12" id="KW-0663">Pyridoxal phosphate</keyword>
<evidence type="ECO:0000256" key="9">
    <source>
        <dbReference type="ARBA" id="ARBA00069174"/>
    </source>
</evidence>
<evidence type="ECO:0000313" key="14">
    <source>
        <dbReference type="Proteomes" id="UP000238949"/>
    </source>
</evidence>
<comment type="cofactor">
    <cofactor evidence="1 12">
        <name>pyridoxal 5'-phosphate</name>
        <dbReference type="ChEBI" id="CHEBI:597326"/>
    </cofactor>
</comment>
<dbReference type="SUPFAM" id="SSF56752">
    <property type="entry name" value="D-aminoacid aminotransferase-like PLP-dependent enzymes"/>
    <property type="match status" value="1"/>
</dbReference>
<protein>
    <recommendedName>
        <fullName evidence="9">Aminodeoxychorismate lyase</fullName>
        <ecNumber evidence="6">4.1.3.38</ecNumber>
    </recommendedName>
    <alternativeName>
        <fullName evidence="10">4-amino-4-deoxychorismate lyase</fullName>
    </alternativeName>
</protein>
<comment type="pathway">
    <text evidence="5">Cofactor biosynthesis; tetrahydrofolate biosynthesis; 4-aminobenzoate from chorismate: step 2/2.</text>
</comment>
<dbReference type="EMBL" id="PVNP01000192">
    <property type="protein sequence ID" value="PRO72207.1"/>
    <property type="molecule type" value="Genomic_DNA"/>
</dbReference>
<dbReference type="Gene3D" id="3.20.10.10">
    <property type="entry name" value="D-amino Acid Aminotransferase, subunit A, domain 2"/>
    <property type="match status" value="1"/>
</dbReference>
<dbReference type="InterPro" id="IPR036038">
    <property type="entry name" value="Aminotransferase-like"/>
</dbReference>
<dbReference type="InterPro" id="IPR043132">
    <property type="entry name" value="BCAT-like_C"/>
</dbReference>
<dbReference type="PROSITE" id="PS00770">
    <property type="entry name" value="AA_TRANSFER_CLASS_4"/>
    <property type="match status" value="1"/>
</dbReference>
<accession>A0A2S9V6X6</accession>
<dbReference type="AlphaFoldDB" id="A0A2S9V6X6"/>
<dbReference type="OrthoDB" id="21319at2"/>
<comment type="similarity">
    <text evidence="2 11">Belongs to the class-IV pyridoxal-phosphate-dependent aminotransferase family.</text>
</comment>
<evidence type="ECO:0000256" key="6">
    <source>
        <dbReference type="ARBA" id="ARBA00035676"/>
    </source>
</evidence>
<dbReference type="InterPro" id="IPR050571">
    <property type="entry name" value="Class-IV_PLP-Dep_Aminotrnsfr"/>
</dbReference>
<evidence type="ECO:0000313" key="13">
    <source>
        <dbReference type="EMBL" id="PRO72207.1"/>
    </source>
</evidence>
<sequence>MTIAYLNGEFVPLEQARISPLDRGFLFGDGIYEVIPSYAGKMVGFSQHMARFAKGLAAIEIDYKIDRDEWQTLVQRLIDDNRETLGDNIGVYLHVSRGADTRRYHAYPEGVTPTVFGFAFALSAPVKADRHAHPGASVSLAEDLRWERCHIKSTALLGNVMHFQQSVKEGNAETLLYNHQGEITEASSSNVFIIKDGKAFTPPLDNQLLPGITRMLVLECLKIAGIEVSEEVITVGELLAADEVWITSSGKEILPIVKVGDNQIGDGKVGEIWEKVFSVYSEQKFVL</sequence>
<dbReference type="GO" id="GO:0005829">
    <property type="term" value="C:cytosol"/>
    <property type="evidence" value="ECO:0007669"/>
    <property type="project" value="TreeGrafter"/>
</dbReference>
<proteinExistence type="inferred from homology"/>
<keyword evidence="14" id="KW-1185">Reference proteome</keyword>
<evidence type="ECO:0000256" key="1">
    <source>
        <dbReference type="ARBA" id="ARBA00001933"/>
    </source>
</evidence>
<evidence type="ECO:0000256" key="3">
    <source>
        <dbReference type="ARBA" id="ARBA00022898"/>
    </source>
</evidence>
<evidence type="ECO:0000256" key="5">
    <source>
        <dbReference type="ARBA" id="ARBA00035633"/>
    </source>
</evidence>
<dbReference type="GO" id="GO:0008696">
    <property type="term" value="F:4-amino-4-deoxychorismate lyase activity"/>
    <property type="evidence" value="ECO:0007669"/>
    <property type="project" value="UniProtKB-EC"/>
</dbReference>
<dbReference type="PANTHER" id="PTHR42743:SF10">
    <property type="entry name" value="D-ALANINE AMINOTRANSFERASE"/>
    <property type="match status" value="1"/>
</dbReference>
<evidence type="ECO:0000256" key="12">
    <source>
        <dbReference type="RuleBase" id="RU004516"/>
    </source>
</evidence>
<reference evidence="14" key="1">
    <citation type="journal article" date="2020" name="Int. J. Syst. Evol. Microbiol.">
        <title>Alteromonas alba sp. nov., a marine bacterium isolated from the seawater of the West Pacific Ocean.</title>
        <authorList>
            <person name="Sun C."/>
            <person name="Wu Y.-H."/>
            <person name="Xamxidin M."/>
            <person name="Cheng H."/>
            <person name="Xu X.-W."/>
        </authorList>
    </citation>
    <scope>NUCLEOTIDE SEQUENCE [LARGE SCALE GENOMIC DNA]</scope>
    <source>
        <strain evidence="14">190</strain>
    </source>
</reference>
<dbReference type="InterPro" id="IPR001544">
    <property type="entry name" value="Aminotrans_IV"/>
</dbReference>
<dbReference type="PANTHER" id="PTHR42743">
    <property type="entry name" value="AMINO-ACID AMINOTRANSFERASE"/>
    <property type="match status" value="1"/>
</dbReference>
<dbReference type="Gene3D" id="3.30.470.10">
    <property type="match status" value="1"/>
</dbReference>
<dbReference type="RefSeq" id="WP_105935919.1">
    <property type="nucleotide sequence ID" value="NZ_PVNP01000192.1"/>
</dbReference>
<comment type="caution">
    <text evidence="13">The sequence shown here is derived from an EMBL/GenBank/DDBJ whole genome shotgun (WGS) entry which is preliminary data.</text>
</comment>
<evidence type="ECO:0000256" key="2">
    <source>
        <dbReference type="ARBA" id="ARBA00009320"/>
    </source>
</evidence>